<evidence type="ECO:0000259" key="1">
    <source>
        <dbReference type="Pfam" id="PF12867"/>
    </source>
</evidence>
<dbReference type="SUPFAM" id="SSF109854">
    <property type="entry name" value="DinB/YfiT-like putative metalloenzymes"/>
    <property type="match status" value="1"/>
</dbReference>
<protein>
    <submittedName>
        <fullName evidence="2">DinB family protein</fullName>
    </submittedName>
</protein>
<dbReference type="RefSeq" id="WP_380901601.1">
    <property type="nucleotide sequence ID" value="NZ_JBHUFU010000010.1"/>
</dbReference>
<keyword evidence="3" id="KW-1185">Reference proteome</keyword>
<name>A0ABW4PLF6_9ACTN</name>
<proteinExistence type="predicted"/>
<dbReference type="Proteomes" id="UP001597365">
    <property type="component" value="Unassembled WGS sequence"/>
</dbReference>
<comment type="caution">
    <text evidence="2">The sequence shown here is derived from an EMBL/GenBank/DDBJ whole genome shotgun (WGS) entry which is preliminary data.</text>
</comment>
<organism evidence="2 3">
    <name type="scientific">Streptomyces desertarenae</name>
    <dbReference type="NCBI Taxonomy" id="2666184"/>
    <lineage>
        <taxon>Bacteria</taxon>
        <taxon>Bacillati</taxon>
        <taxon>Actinomycetota</taxon>
        <taxon>Actinomycetes</taxon>
        <taxon>Kitasatosporales</taxon>
        <taxon>Streptomycetaceae</taxon>
        <taxon>Streptomyces</taxon>
    </lineage>
</organism>
<dbReference type="InterPro" id="IPR024775">
    <property type="entry name" value="DinB-like"/>
</dbReference>
<feature type="domain" description="DinB-like" evidence="1">
    <location>
        <begin position="51"/>
        <end position="167"/>
    </location>
</feature>
<gene>
    <name evidence="2" type="ORF">ACFSJS_18165</name>
</gene>
<sequence length="171" mass="19348">MITPDTKNWTWVLERPCPECGLDTRPVRGGDVPALLRENAAAWLPVLERPGVRERPAPDVWSPLEYACHVRDVFRIFDERLRLMLTEDDPAFPDWDQDATAVAERYGEQDPRRVAGELSEAGEALAARLAAVAGEQWERTGTRSDGSRFTVESLARYMIHDPVHHLHDVHG</sequence>
<dbReference type="InterPro" id="IPR034660">
    <property type="entry name" value="DinB/YfiT-like"/>
</dbReference>
<reference evidence="3" key="1">
    <citation type="journal article" date="2019" name="Int. J. Syst. Evol. Microbiol.">
        <title>The Global Catalogue of Microorganisms (GCM) 10K type strain sequencing project: providing services to taxonomists for standard genome sequencing and annotation.</title>
        <authorList>
            <consortium name="The Broad Institute Genomics Platform"/>
            <consortium name="The Broad Institute Genome Sequencing Center for Infectious Disease"/>
            <person name="Wu L."/>
            <person name="Ma J."/>
        </authorList>
    </citation>
    <scope>NUCLEOTIDE SEQUENCE [LARGE SCALE GENOMIC DNA]</scope>
    <source>
        <strain evidence="3">CGMCC 4.7455</strain>
    </source>
</reference>
<evidence type="ECO:0000313" key="3">
    <source>
        <dbReference type="Proteomes" id="UP001597365"/>
    </source>
</evidence>
<dbReference type="Gene3D" id="1.20.120.450">
    <property type="entry name" value="dinb family like domain"/>
    <property type="match status" value="1"/>
</dbReference>
<accession>A0ABW4PLF6</accession>
<dbReference type="EMBL" id="JBHUFU010000010">
    <property type="protein sequence ID" value="MFD1831568.1"/>
    <property type="molecule type" value="Genomic_DNA"/>
</dbReference>
<dbReference type="Pfam" id="PF12867">
    <property type="entry name" value="DinB_2"/>
    <property type="match status" value="1"/>
</dbReference>
<evidence type="ECO:0000313" key="2">
    <source>
        <dbReference type="EMBL" id="MFD1831568.1"/>
    </source>
</evidence>